<sequence length="139" mass="16396">MKIKQALLFTKQRFGNLYMRQYFLLLSLLCLLGCSEQSDTQEQNKIDPVMQLSQWCFDHWKQQQWTLGETNLPAVENQAFSEGIQKICRARAELYAEGYEIYPFITDTMQREIYALVFSASVEDIKSHLKQHLPKLQRI</sequence>
<dbReference type="PATRIC" id="fig|754476.3.peg.1697"/>
<dbReference type="HOGENOM" id="CLU_1842783_0_0_6"/>
<proteinExistence type="predicted"/>
<reference evidence="1 2" key="1">
    <citation type="journal article" date="2012" name="J. Bacteriol.">
        <title>Complete genome sequences of Methylophaga sp. strain JAM1 and Methylophaga sp. strain JAM7.</title>
        <authorList>
            <person name="Villeneuve C."/>
            <person name="Martineau C."/>
            <person name="Mauffrey F."/>
            <person name="Villemur R."/>
        </authorList>
    </citation>
    <scope>NUCLEOTIDE SEQUENCE [LARGE SCALE GENOMIC DNA]</scope>
    <source>
        <strain evidence="1 2">JAM1</strain>
    </source>
</reference>
<accession>I1XJH1</accession>
<protein>
    <submittedName>
        <fullName evidence="1">Uncharacterized protein</fullName>
    </submittedName>
</protein>
<gene>
    <name evidence="1" type="ordered locus">Q7A_1718</name>
</gene>
<evidence type="ECO:0000313" key="2">
    <source>
        <dbReference type="Proteomes" id="UP000009144"/>
    </source>
</evidence>
<dbReference type="KEGG" id="mej:Q7A_1718"/>
<name>I1XJH1_METNJ</name>
<reference evidence="1 2" key="2">
    <citation type="journal article" date="2013" name="Int. J. Syst. Evol. Microbiol.">
        <title>Methylophaga nitratireducenticrescens sp. nov. and Methylophaga frappieri sp. nov., isolated from the biofilm of the methanol-fed denitrification system treating the seawater at the Montreal Biodome.</title>
        <authorList>
            <person name="Villeneuve C."/>
            <person name="Martineau C."/>
            <person name="Mauffrey F."/>
            <person name="Villemur R."/>
        </authorList>
    </citation>
    <scope>NUCLEOTIDE SEQUENCE [LARGE SCALE GENOMIC DNA]</scope>
    <source>
        <strain evidence="1 2">JAM1</strain>
    </source>
</reference>
<dbReference type="Proteomes" id="UP000009144">
    <property type="component" value="Chromosome"/>
</dbReference>
<dbReference type="AlphaFoldDB" id="I1XJH1"/>
<organism evidence="1 2">
    <name type="scientific">Methylophaga nitratireducenticrescens</name>
    <dbReference type="NCBI Taxonomy" id="754476"/>
    <lineage>
        <taxon>Bacteria</taxon>
        <taxon>Pseudomonadati</taxon>
        <taxon>Pseudomonadota</taxon>
        <taxon>Gammaproteobacteria</taxon>
        <taxon>Thiotrichales</taxon>
        <taxon>Piscirickettsiaceae</taxon>
        <taxon>Methylophaga</taxon>
    </lineage>
</organism>
<evidence type="ECO:0000313" key="1">
    <source>
        <dbReference type="EMBL" id="AFI84540.1"/>
    </source>
</evidence>
<dbReference type="EMBL" id="CP003390">
    <property type="protein sequence ID" value="AFI84540.1"/>
    <property type="molecule type" value="Genomic_DNA"/>
</dbReference>
<keyword evidence="2" id="KW-1185">Reference proteome</keyword>